<proteinExistence type="predicted"/>
<dbReference type="STRING" id="390241.SAMN04488023_12025"/>
<sequence>MRRGWNRFSGKGNLRESPLKDEQINKNYNELSFRLARVILRRQSELAGYFNAKASKISATRMRIILICVVLIVAAYCLYLIWGSLVELIK</sequence>
<organism evidence="2 3">
    <name type="scientific">Pedobacter rhizosphaerae</name>
    <dbReference type="NCBI Taxonomy" id="390241"/>
    <lineage>
        <taxon>Bacteria</taxon>
        <taxon>Pseudomonadati</taxon>
        <taxon>Bacteroidota</taxon>
        <taxon>Sphingobacteriia</taxon>
        <taxon>Sphingobacteriales</taxon>
        <taxon>Sphingobacteriaceae</taxon>
        <taxon>Pedobacter</taxon>
    </lineage>
</organism>
<dbReference type="RefSeq" id="WP_090885984.1">
    <property type="nucleotide sequence ID" value="NZ_FOGG01000020.1"/>
</dbReference>
<evidence type="ECO:0000313" key="3">
    <source>
        <dbReference type="Proteomes" id="UP000199572"/>
    </source>
</evidence>
<keyword evidence="1" id="KW-1133">Transmembrane helix</keyword>
<gene>
    <name evidence="2" type="ORF">SAMN04488023_12025</name>
</gene>
<reference evidence="2 3" key="1">
    <citation type="submission" date="2016-10" db="EMBL/GenBank/DDBJ databases">
        <authorList>
            <person name="de Groot N.N."/>
        </authorList>
    </citation>
    <scope>NUCLEOTIDE SEQUENCE [LARGE SCALE GENOMIC DNA]</scope>
    <source>
        <strain evidence="2 3">DSM 18610</strain>
    </source>
</reference>
<protein>
    <submittedName>
        <fullName evidence="2">Uncharacterized protein</fullName>
    </submittedName>
</protein>
<evidence type="ECO:0000313" key="2">
    <source>
        <dbReference type="EMBL" id="SER90464.1"/>
    </source>
</evidence>
<dbReference type="Proteomes" id="UP000199572">
    <property type="component" value="Unassembled WGS sequence"/>
</dbReference>
<accession>A0A1H9T0C0</accession>
<dbReference type="AlphaFoldDB" id="A0A1H9T0C0"/>
<keyword evidence="3" id="KW-1185">Reference proteome</keyword>
<feature type="transmembrane region" description="Helical" evidence="1">
    <location>
        <begin position="64"/>
        <end position="82"/>
    </location>
</feature>
<name>A0A1H9T0C0_9SPHI</name>
<evidence type="ECO:0000256" key="1">
    <source>
        <dbReference type="SAM" id="Phobius"/>
    </source>
</evidence>
<keyword evidence="1" id="KW-0472">Membrane</keyword>
<dbReference type="EMBL" id="FOGG01000020">
    <property type="protein sequence ID" value="SER90464.1"/>
    <property type="molecule type" value="Genomic_DNA"/>
</dbReference>
<keyword evidence="1" id="KW-0812">Transmembrane</keyword>